<proteinExistence type="predicted"/>
<evidence type="ECO:0000256" key="1">
    <source>
        <dbReference type="SAM" id="Phobius"/>
    </source>
</evidence>
<sequence>MASTTSIARNGAWKLLGIIAVVAVLGVTMVLGVRPIAGFFRNRLPANDAGAATVSATTGKPVSPRDRLGVNVVGVTYYGGEPVYANQLFGLRWLVPSAGWGGIDNGRLRPDGFPRLVDGSAAAPAVVSILNPPADAQTSATAVTRCTWQGKGIVGAGGMQSDLRVGNHSLQFRWSKAIGSANRVWISIDRSDAADPIRAMDCRQVGLAADEQFAPSLLAHLKPFGVLRFLDMSAANSNPASVTWATRSLPGDLVQRGTDATAIENMVALANANGSSPWFTVPWNADADYHRRMAQLIHDSIPAGKPVYVEISNEVWNYSFGQAGQVEREGQERKLSDNRFQANVYRYAQKITEVMPIWTEVFKDRPKDLVRVAATQADNAWVGGNIFEWNKGAAAGQIDAIAIAPYFKVDTDHLTGDHDADMTALAAEAKRQVAVKSAEYKVLADKWDKRLIAYEGGQHQVDPDNEKRLVAMNRDPRMEVIYRQYLTDWNALTGDVFTLYNATGPISRFGAWGLREYAGQPLSETPKLRGVLDYAEKR</sequence>
<keyword evidence="1" id="KW-0472">Membrane</keyword>
<name>A0ABS0XNQ5_9SPHN</name>
<keyword evidence="1" id="KW-0812">Transmembrane</keyword>
<accession>A0ABS0XNQ5</accession>
<comment type="caution">
    <text evidence="2">The sequence shown here is derived from an EMBL/GenBank/DDBJ whole genome shotgun (WGS) entry which is preliminary data.</text>
</comment>
<dbReference type="EMBL" id="JAELXS010000003">
    <property type="protein sequence ID" value="MBJ6121654.1"/>
    <property type="molecule type" value="Genomic_DNA"/>
</dbReference>
<keyword evidence="1" id="KW-1133">Transmembrane helix</keyword>
<evidence type="ECO:0000313" key="3">
    <source>
        <dbReference type="Proteomes" id="UP000640426"/>
    </source>
</evidence>
<reference evidence="3" key="1">
    <citation type="submission" date="2020-12" db="EMBL/GenBank/DDBJ databases">
        <title>Hymenobacter sp.</title>
        <authorList>
            <person name="Kim M.K."/>
        </authorList>
    </citation>
    <scope>NUCLEOTIDE SEQUENCE [LARGE SCALE GENOMIC DNA]</scope>
    <source>
        <strain evidence="3">BT553</strain>
    </source>
</reference>
<evidence type="ECO:0008006" key="4">
    <source>
        <dbReference type="Google" id="ProtNLM"/>
    </source>
</evidence>
<organism evidence="2 3">
    <name type="scientific">Sphingomonas mollis</name>
    <dbReference type="NCBI Taxonomy" id="2795726"/>
    <lineage>
        <taxon>Bacteria</taxon>
        <taxon>Pseudomonadati</taxon>
        <taxon>Pseudomonadota</taxon>
        <taxon>Alphaproteobacteria</taxon>
        <taxon>Sphingomonadales</taxon>
        <taxon>Sphingomonadaceae</taxon>
        <taxon>Sphingomonas</taxon>
    </lineage>
</organism>
<feature type="transmembrane region" description="Helical" evidence="1">
    <location>
        <begin position="12"/>
        <end position="33"/>
    </location>
</feature>
<dbReference type="Proteomes" id="UP000640426">
    <property type="component" value="Unassembled WGS sequence"/>
</dbReference>
<keyword evidence="3" id="KW-1185">Reference proteome</keyword>
<dbReference type="RefSeq" id="WP_199036646.1">
    <property type="nucleotide sequence ID" value="NZ_JAELXS010000003.1"/>
</dbReference>
<protein>
    <recommendedName>
        <fullName evidence="4">Cellulose-binding protein</fullName>
    </recommendedName>
</protein>
<evidence type="ECO:0000313" key="2">
    <source>
        <dbReference type="EMBL" id="MBJ6121654.1"/>
    </source>
</evidence>
<gene>
    <name evidence="2" type="ORF">JAO74_07605</name>
</gene>